<keyword evidence="3 7" id="KW-0805">Transcription regulation</keyword>
<gene>
    <name evidence="10" type="primary">LOC108854108</name>
</gene>
<dbReference type="PANTHER" id="PTHR13011">
    <property type="entry name" value="TFIIF-ALPHA"/>
    <property type="match status" value="1"/>
</dbReference>
<dbReference type="InterPro" id="IPR008851">
    <property type="entry name" value="TFIIF-alpha"/>
</dbReference>
<dbReference type="SUPFAM" id="SSF50916">
    <property type="entry name" value="Rap30/74 interaction domains"/>
    <property type="match status" value="1"/>
</dbReference>
<evidence type="ECO:0000256" key="3">
    <source>
        <dbReference type="ARBA" id="ARBA00023015"/>
    </source>
</evidence>
<dbReference type="GO" id="GO:0006367">
    <property type="term" value="P:transcription initiation at RNA polymerase II promoter"/>
    <property type="evidence" value="ECO:0007669"/>
    <property type="project" value="InterPro"/>
</dbReference>
<keyword evidence="4 7" id="KW-0238">DNA-binding</keyword>
<evidence type="ECO:0000256" key="2">
    <source>
        <dbReference type="ARBA" id="ARBA00005249"/>
    </source>
</evidence>
<evidence type="ECO:0000256" key="5">
    <source>
        <dbReference type="ARBA" id="ARBA00023163"/>
    </source>
</evidence>
<feature type="region of interest" description="Disordered" evidence="8">
    <location>
        <begin position="191"/>
        <end position="255"/>
    </location>
</feature>
<reference evidence="10" key="2">
    <citation type="submission" date="2025-08" db="UniProtKB">
        <authorList>
            <consortium name="RefSeq"/>
        </authorList>
    </citation>
    <scope>IDENTIFICATION</scope>
    <source>
        <tissue evidence="10">Leaf</tissue>
    </source>
</reference>
<protein>
    <recommendedName>
        <fullName evidence="7">Transcription initiation factor IIF subunit alpha</fullName>
    </recommendedName>
</protein>
<dbReference type="OrthoDB" id="76676at2759"/>
<name>A0A6J0NF29_RAPSA</name>
<organism evidence="9 10">
    <name type="scientific">Raphanus sativus</name>
    <name type="common">Radish</name>
    <name type="synonym">Raphanus raphanistrum var. sativus</name>
    <dbReference type="NCBI Taxonomy" id="3726"/>
    <lineage>
        <taxon>Eukaryota</taxon>
        <taxon>Viridiplantae</taxon>
        <taxon>Streptophyta</taxon>
        <taxon>Embryophyta</taxon>
        <taxon>Tracheophyta</taxon>
        <taxon>Spermatophyta</taxon>
        <taxon>Magnoliopsida</taxon>
        <taxon>eudicotyledons</taxon>
        <taxon>Gunneridae</taxon>
        <taxon>Pentapetalae</taxon>
        <taxon>rosids</taxon>
        <taxon>malvids</taxon>
        <taxon>Brassicales</taxon>
        <taxon>Brassicaceae</taxon>
        <taxon>Brassiceae</taxon>
        <taxon>Raphanus</taxon>
    </lineage>
</organism>
<sequence>MELKSKCEVCGFEKKKLFQNVCKHLTLCLDCGRTMALNKATCTVCEVLYTKLIREMNVRPAREDEPKEMILTSYPRGAPEAGVKLFWKKDLTCKGKAVCSGGGMGACEGEGVGPCEGGGKGKEVCTLENESGDVRFDGSLKRPESTYYALIAEKGEFVAVPVTYWYEMTKVVAVPEERQLTLEQAEERMEARRRAQERTEKRMLKLIGESSKSNEEGSDENKSTDEESLDMEAEKSTDEETGDGEEGGTTPNPYM</sequence>
<evidence type="ECO:0000313" key="10">
    <source>
        <dbReference type="RefSeq" id="XP_018483119.1"/>
    </source>
</evidence>
<comment type="subcellular location">
    <subcellularLocation>
        <location evidence="1 7">Nucleus</location>
    </subcellularLocation>
</comment>
<dbReference type="RefSeq" id="XP_018483119.1">
    <property type="nucleotide sequence ID" value="XM_018627617.2"/>
</dbReference>
<keyword evidence="6 7" id="KW-0539">Nucleus</keyword>
<evidence type="ECO:0000256" key="6">
    <source>
        <dbReference type="ARBA" id="ARBA00023242"/>
    </source>
</evidence>
<dbReference type="AlphaFoldDB" id="A0A6J0NF29"/>
<evidence type="ECO:0000313" key="9">
    <source>
        <dbReference type="Proteomes" id="UP000504610"/>
    </source>
</evidence>
<dbReference type="PANTHER" id="PTHR13011:SF0">
    <property type="entry name" value="GENERAL TRANSCRIPTION FACTOR IIF SUBUNIT 1"/>
    <property type="match status" value="1"/>
</dbReference>
<dbReference type="KEGG" id="rsz:108854108"/>
<keyword evidence="5 7" id="KW-0804">Transcription</keyword>
<proteinExistence type="inferred from homology"/>
<dbReference type="GO" id="GO:0001096">
    <property type="term" value="F:TFIIF-class transcription factor complex binding"/>
    <property type="evidence" value="ECO:0007669"/>
    <property type="project" value="TreeGrafter"/>
</dbReference>
<dbReference type="Proteomes" id="UP000504610">
    <property type="component" value="Chromosome 4"/>
</dbReference>
<dbReference type="GO" id="GO:0005674">
    <property type="term" value="C:transcription factor TFIIF complex"/>
    <property type="evidence" value="ECO:0007669"/>
    <property type="project" value="TreeGrafter"/>
</dbReference>
<dbReference type="GeneID" id="108854108"/>
<dbReference type="InterPro" id="IPR011039">
    <property type="entry name" value="TFIIF_interaction"/>
</dbReference>
<evidence type="ECO:0000256" key="1">
    <source>
        <dbReference type="ARBA" id="ARBA00004123"/>
    </source>
</evidence>
<evidence type="ECO:0000256" key="4">
    <source>
        <dbReference type="ARBA" id="ARBA00023125"/>
    </source>
</evidence>
<evidence type="ECO:0000256" key="8">
    <source>
        <dbReference type="SAM" id="MobiDB-lite"/>
    </source>
</evidence>
<comment type="function">
    <text evidence="7">TFIIF is a general transcription initiation factor that binds to RNA polymerase II and helps to recruit it to the initiation complex in collaboration with TFIIB. It promotes transcription elongation.</text>
</comment>
<accession>A0A6J0NF29</accession>
<dbReference type="GO" id="GO:0016251">
    <property type="term" value="F:RNA polymerase II general transcription initiation factor activity"/>
    <property type="evidence" value="ECO:0007669"/>
    <property type="project" value="TreeGrafter"/>
</dbReference>
<keyword evidence="9" id="KW-1185">Reference proteome</keyword>
<evidence type="ECO:0000256" key="7">
    <source>
        <dbReference type="RuleBase" id="RU366044"/>
    </source>
</evidence>
<dbReference type="GO" id="GO:0032968">
    <property type="term" value="P:positive regulation of transcription elongation by RNA polymerase II"/>
    <property type="evidence" value="ECO:0007669"/>
    <property type="project" value="InterPro"/>
</dbReference>
<feature type="compositionally biased region" description="Basic and acidic residues" evidence="8">
    <location>
        <begin position="191"/>
        <end position="203"/>
    </location>
</feature>
<dbReference type="Pfam" id="PF05793">
    <property type="entry name" value="TFIIF_alpha"/>
    <property type="match status" value="1"/>
</dbReference>
<comment type="similarity">
    <text evidence="2 7">Belongs to the TFIIF alpha subunit family.</text>
</comment>
<feature type="compositionally biased region" description="Basic and acidic residues" evidence="8">
    <location>
        <begin position="212"/>
        <end position="225"/>
    </location>
</feature>
<dbReference type="GO" id="GO:0003677">
    <property type="term" value="F:DNA binding"/>
    <property type="evidence" value="ECO:0007669"/>
    <property type="project" value="UniProtKB-KW"/>
</dbReference>
<reference evidence="9" key="1">
    <citation type="journal article" date="2019" name="Database">
        <title>The radish genome database (RadishGD): an integrated information resource for radish genomics.</title>
        <authorList>
            <person name="Yu H.J."/>
            <person name="Baek S."/>
            <person name="Lee Y.J."/>
            <person name="Cho A."/>
            <person name="Mun J.H."/>
        </authorList>
    </citation>
    <scope>NUCLEOTIDE SEQUENCE [LARGE SCALE GENOMIC DNA]</scope>
    <source>
        <strain evidence="9">cv. WK10039</strain>
    </source>
</reference>